<protein>
    <recommendedName>
        <fullName evidence="2">DUF5723 domain-containing protein</fullName>
    </recommendedName>
</protein>
<sequence>MKHLMYIVILSGQLCSTQNLAYHSAFPLPEKRWDIGLFQPFRFGVSKTLEYSLYPLLFFVMPNLSIKLSQKDIGNWAAASRHGVFYPTPLLNMITHENEFGIISPDFDPIPRLLGLYSDWLMTRSLSSSTYLSINTGLTAGISFGNLDERTTIDLPLVYHRLGVFYNKWAIRFGADLTGQITKKLRYLVDGDAHILPGFDGDLSLEHKGVLIWDRNEHFRLIFGYKFVWGRFPFGTQARVLPYIPMIETWIPFIDFQWLGIKK</sequence>
<reference evidence="1" key="1">
    <citation type="submission" date="2018-05" db="EMBL/GenBank/DDBJ databases">
        <authorList>
            <person name="Lanie J.A."/>
            <person name="Ng W.-L."/>
            <person name="Kazmierczak K.M."/>
            <person name="Andrzejewski T.M."/>
            <person name="Davidsen T.M."/>
            <person name="Wayne K.J."/>
            <person name="Tettelin H."/>
            <person name="Glass J.I."/>
            <person name="Rusch D."/>
            <person name="Podicherti R."/>
            <person name="Tsui H.-C.T."/>
            <person name="Winkler M.E."/>
        </authorList>
    </citation>
    <scope>NUCLEOTIDE SEQUENCE</scope>
</reference>
<proteinExistence type="predicted"/>
<accession>A0A381SFB6</accession>
<evidence type="ECO:0008006" key="2">
    <source>
        <dbReference type="Google" id="ProtNLM"/>
    </source>
</evidence>
<dbReference type="AlphaFoldDB" id="A0A381SFB6"/>
<gene>
    <name evidence="1" type="ORF">METZ01_LOCUS55043</name>
</gene>
<evidence type="ECO:0000313" key="1">
    <source>
        <dbReference type="EMBL" id="SVA02189.1"/>
    </source>
</evidence>
<dbReference type="EMBL" id="UINC01002980">
    <property type="protein sequence ID" value="SVA02189.1"/>
    <property type="molecule type" value="Genomic_DNA"/>
</dbReference>
<name>A0A381SFB6_9ZZZZ</name>
<organism evidence="1">
    <name type="scientific">marine metagenome</name>
    <dbReference type="NCBI Taxonomy" id="408172"/>
    <lineage>
        <taxon>unclassified sequences</taxon>
        <taxon>metagenomes</taxon>
        <taxon>ecological metagenomes</taxon>
    </lineage>
</organism>